<dbReference type="EMBL" id="CAADRA010005257">
    <property type="protein sequence ID" value="VFT87756.1"/>
    <property type="molecule type" value="Genomic_DNA"/>
</dbReference>
<reference evidence="2" key="2">
    <citation type="submission" date="2019-06" db="EMBL/GenBank/DDBJ databases">
        <title>Genomics analysis of Aphanomyces spp. identifies a new class of oomycete effector associated with host adaptation.</title>
        <authorList>
            <person name="Gaulin E."/>
        </authorList>
    </citation>
    <scope>NUCLEOTIDE SEQUENCE</scope>
    <source>
        <strain evidence="2">CBS 578.67</strain>
    </source>
</reference>
<evidence type="ECO:0000313" key="4">
    <source>
        <dbReference type="Proteomes" id="UP000332933"/>
    </source>
</evidence>
<dbReference type="OrthoDB" id="5946976at2759"/>
<organism evidence="3 4">
    <name type="scientific">Aphanomyces stellatus</name>
    <dbReference type="NCBI Taxonomy" id="120398"/>
    <lineage>
        <taxon>Eukaryota</taxon>
        <taxon>Sar</taxon>
        <taxon>Stramenopiles</taxon>
        <taxon>Oomycota</taxon>
        <taxon>Saprolegniomycetes</taxon>
        <taxon>Saprolegniales</taxon>
        <taxon>Verrucalvaceae</taxon>
        <taxon>Aphanomyces</taxon>
    </lineage>
</organism>
<dbReference type="PANTHER" id="PTHR46825:SF9">
    <property type="entry name" value="BETA-LACTAMASE-RELATED DOMAIN-CONTAINING PROTEIN"/>
    <property type="match status" value="1"/>
</dbReference>
<evidence type="ECO:0000313" key="3">
    <source>
        <dbReference type="EMBL" id="VFT87756.1"/>
    </source>
</evidence>
<dbReference type="AlphaFoldDB" id="A0A485KS20"/>
<dbReference type="InterPro" id="IPR001466">
    <property type="entry name" value="Beta-lactam-related"/>
</dbReference>
<dbReference type="EMBL" id="VJMH01005236">
    <property type="protein sequence ID" value="KAF0698495.1"/>
    <property type="molecule type" value="Genomic_DNA"/>
</dbReference>
<protein>
    <submittedName>
        <fullName evidence="3">Aste57867_10888 protein</fullName>
    </submittedName>
</protein>
<dbReference type="InterPro" id="IPR050491">
    <property type="entry name" value="AmpC-like"/>
</dbReference>
<dbReference type="SUPFAM" id="SSF56601">
    <property type="entry name" value="beta-lactamase/transpeptidase-like"/>
    <property type="match status" value="1"/>
</dbReference>
<evidence type="ECO:0000259" key="1">
    <source>
        <dbReference type="Pfam" id="PF00144"/>
    </source>
</evidence>
<keyword evidence="4" id="KW-1185">Reference proteome</keyword>
<dbReference type="Pfam" id="PF00144">
    <property type="entry name" value="Beta-lactamase"/>
    <property type="match status" value="1"/>
</dbReference>
<feature type="domain" description="Beta-lactamase-related" evidence="1">
    <location>
        <begin position="69"/>
        <end position="419"/>
    </location>
</feature>
<dbReference type="Proteomes" id="UP000332933">
    <property type="component" value="Unassembled WGS sequence"/>
</dbReference>
<gene>
    <name evidence="3" type="primary">Aste57867_10888</name>
    <name evidence="2" type="ORF">As57867_010848</name>
    <name evidence="3" type="ORF">ASTE57867_10888</name>
</gene>
<dbReference type="Gene3D" id="3.40.710.10">
    <property type="entry name" value="DD-peptidase/beta-lactamase superfamily"/>
    <property type="match status" value="1"/>
</dbReference>
<sequence length="575" mass="63463">MTIQRCFLAAACAAGLSTANHASLHHEANAHGSVWEPIASSLVTTPAPPPTTAAQGLTTDEKIAHAIAFVKTQMKVNPMPGVGLSVVYENKPVIAQGFGTNAVGDEKNPVTSSSVFPIGAYSDTFIAVGLAKLVDDGKLWWDDSIKKHLPWFELSDKYAEKYLTLGDVASMNVGVTEYFAPEWIFDELLSERDLISILRDMPTRTSLRPGFEKSMLASQLLSQVIEAVTNQTWHAYLKTSVWEPLGMHDTAGRAGDIDKQLAMGHYSCHGSVIGPFHQLKDSMVAFRPRRDYMASWSIVSSVADLTRFSEFLLDPKHKNLVHMPYLVDELFTGHLNRRINSATADGYKVKYGYSMASHGGAFASGYGFTLIGNIMWGHEYFEQKMVDDGFGFRLVNGFVYSRGLGLTITTNANVNNGNMSDSFRLDWMRSYILGLFLDVPIATLDGLFTQSMAALDQKSFPAPCDAHYFEGKPWDIPGVIIPDDTKHQLVGTYHAAGLANTTMRATVSIQGKDLMLQFGAYTRRLIATERPQTYVWALDWDLQSFSVVVTKPASHDNTSLSVLLNGNQLVKFTRD</sequence>
<name>A0A485KS20_9STRA</name>
<reference evidence="3 4" key="1">
    <citation type="submission" date="2019-03" db="EMBL/GenBank/DDBJ databases">
        <authorList>
            <person name="Gaulin E."/>
            <person name="Dumas B."/>
        </authorList>
    </citation>
    <scope>NUCLEOTIDE SEQUENCE [LARGE SCALE GENOMIC DNA]</scope>
    <source>
        <strain evidence="3">CBS 568.67</strain>
    </source>
</reference>
<dbReference type="InterPro" id="IPR012338">
    <property type="entry name" value="Beta-lactam/transpept-like"/>
</dbReference>
<dbReference type="PANTHER" id="PTHR46825">
    <property type="entry name" value="D-ALANYL-D-ALANINE-CARBOXYPEPTIDASE/ENDOPEPTIDASE AMPH"/>
    <property type="match status" value="1"/>
</dbReference>
<proteinExistence type="predicted"/>
<evidence type="ECO:0000313" key="2">
    <source>
        <dbReference type="EMBL" id="KAF0698495.1"/>
    </source>
</evidence>
<accession>A0A485KS20</accession>